<dbReference type="AlphaFoldDB" id="F6EQ07"/>
<comment type="subcellular location">
    <subcellularLocation>
        <location evidence="3">Cytoplasm</location>
    </subcellularLocation>
</comment>
<evidence type="ECO:0000313" key="6">
    <source>
        <dbReference type="EMBL" id="AEF41828.1"/>
    </source>
</evidence>
<comment type="catalytic activity">
    <reaction evidence="3">
        <text>N(6)-succinyl-L-lysyl-[protein] + NAD(+) + H2O = 2''-O-succinyl-ADP-D-ribose + nicotinamide + L-lysyl-[protein]</text>
        <dbReference type="Rhea" id="RHEA:47668"/>
        <dbReference type="Rhea" id="RHEA-COMP:9752"/>
        <dbReference type="Rhea" id="RHEA-COMP:11877"/>
        <dbReference type="ChEBI" id="CHEBI:15377"/>
        <dbReference type="ChEBI" id="CHEBI:17154"/>
        <dbReference type="ChEBI" id="CHEBI:29969"/>
        <dbReference type="ChEBI" id="CHEBI:57540"/>
        <dbReference type="ChEBI" id="CHEBI:87830"/>
        <dbReference type="ChEBI" id="CHEBI:87832"/>
    </reaction>
</comment>
<gene>
    <name evidence="3" type="primary">cobB</name>
    <name evidence="6" type="ordered locus">AS9A_3387</name>
</gene>
<feature type="binding site" evidence="3 4">
    <location>
        <position position="130"/>
    </location>
    <ligand>
        <name>Zn(2+)</name>
        <dbReference type="ChEBI" id="CHEBI:29105"/>
    </ligand>
</feature>
<dbReference type="InterPro" id="IPR026591">
    <property type="entry name" value="Sirtuin_cat_small_dom_sf"/>
</dbReference>
<dbReference type="GO" id="GO:0008270">
    <property type="term" value="F:zinc ion binding"/>
    <property type="evidence" value="ECO:0007669"/>
    <property type="project" value="UniProtKB-UniRule"/>
</dbReference>
<feature type="binding site" evidence="3">
    <location>
        <position position="240"/>
    </location>
    <ligand>
        <name>NAD(+)</name>
        <dbReference type="ChEBI" id="CHEBI:57540"/>
    </ligand>
</feature>
<dbReference type="KEGG" id="asd:AS9A_3387"/>
<dbReference type="Gene3D" id="3.40.50.1220">
    <property type="entry name" value="TPP-binding domain"/>
    <property type="match status" value="1"/>
</dbReference>
<dbReference type="PANTHER" id="PTHR11085:SF4">
    <property type="entry name" value="NAD-DEPENDENT PROTEIN DEACYLASE"/>
    <property type="match status" value="1"/>
</dbReference>
<dbReference type="HOGENOM" id="CLU_023643_3_1_11"/>
<feature type="binding site" evidence="3">
    <location>
        <begin position="196"/>
        <end position="198"/>
    </location>
    <ligand>
        <name>NAD(+)</name>
        <dbReference type="ChEBI" id="CHEBI:57540"/>
    </ligand>
</feature>
<dbReference type="InterPro" id="IPR027546">
    <property type="entry name" value="Sirtuin_class_III"/>
</dbReference>
<protein>
    <recommendedName>
        <fullName evidence="3">NAD-dependent protein deacylase</fullName>
        <ecNumber evidence="3">2.3.1.286</ecNumber>
    </recommendedName>
    <alternativeName>
        <fullName evidence="3">Regulatory protein SIR2 homolog</fullName>
    </alternativeName>
</protein>
<comment type="cofactor">
    <cofactor evidence="3">
        <name>Zn(2+)</name>
        <dbReference type="ChEBI" id="CHEBI:29105"/>
    </cofactor>
    <text evidence="3">Binds 1 zinc ion per subunit.</text>
</comment>
<feature type="binding site" evidence="3">
    <location>
        <position position="71"/>
    </location>
    <ligand>
        <name>substrate</name>
    </ligand>
</feature>
<evidence type="ECO:0000256" key="4">
    <source>
        <dbReference type="PROSITE-ProRule" id="PRU00236"/>
    </source>
</evidence>
<keyword evidence="3 4" id="KW-0479">Metal-binding</keyword>
<dbReference type="PANTHER" id="PTHR11085">
    <property type="entry name" value="NAD-DEPENDENT PROTEIN DEACYLASE SIRTUIN-5, MITOCHONDRIAL-RELATED"/>
    <property type="match status" value="1"/>
</dbReference>
<dbReference type="InterPro" id="IPR029035">
    <property type="entry name" value="DHS-like_NAD/FAD-binding_dom"/>
</dbReference>
<comment type="caution">
    <text evidence="3">Lacks conserved residue(s) required for the propagation of feature annotation.</text>
</comment>
<feature type="binding site" evidence="3">
    <location>
        <begin position="222"/>
        <end position="224"/>
    </location>
    <ligand>
        <name>NAD(+)</name>
        <dbReference type="ChEBI" id="CHEBI:57540"/>
    </ligand>
</feature>
<dbReference type="NCBIfam" id="NF001753">
    <property type="entry name" value="PRK00481.1-3"/>
    <property type="match status" value="1"/>
</dbReference>
<dbReference type="OrthoDB" id="9800582at2"/>
<dbReference type="GO" id="GO:0036054">
    <property type="term" value="F:protein-malonyllysine demalonylase activity"/>
    <property type="evidence" value="ECO:0007669"/>
    <property type="project" value="InterPro"/>
</dbReference>
<dbReference type="eggNOG" id="COG0846">
    <property type="taxonomic scope" value="Bacteria"/>
</dbReference>
<keyword evidence="3 4" id="KW-0862">Zinc</keyword>
<dbReference type="GO" id="GO:0070403">
    <property type="term" value="F:NAD+ binding"/>
    <property type="evidence" value="ECO:0007669"/>
    <property type="project" value="UniProtKB-UniRule"/>
</dbReference>
<evidence type="ECO:0000259" key="5">
    <source>
        <dbReference type="PROSITE" id="PS50305"/>
    </source>
</evidence>
<comment type="function">
    <text evidence="3">NAD-dependent lysine deacetylase and desuccinylase that specifically removes acetyl and succinyl groups on target proteins. Modulates the activities of several proteins which are inactive in their acylated form.</text>
</comment>
<dbReference type="Pfam" id="PF02146">
    <property type="entry name" value="SIR2"/>
    <property type="match status" value="1"/>
</dbReference>
<dbReference type="GO" id="GO:0017136">
    <property type="term" value="F:histone deacetylase activity, NAD-dependent"/>
    <property type="evidence" value="ECO:0007669"/>
    <property type="project" value="TreeGrafter"/>
</dbReference>
<reference evidence="6 7" key="1">
    <citation type="journal article" date="2011" name="J. Bacteriol.">
        <title>Complete genome sequence of Amycolicicoccus subflavus DQS3-9A1T, an actinomycete isolated from crude oil-polluted soil.</title>
        <authorList>
            <person name="Cai M."/>
            <person name="Chen W.M."/>
            <person name="Nie Y."/>
            <person name="Chi C.Q."/>
            <person name="Wang Y.N."/>
            <person name="Tang Y.Q."/>
            <person name="Li G.Y."/>
            <person name="Wu X.L."/>
        </authorList>
    </citation>
    <scope>NUCLEOTIDE SEQUENCE [LARGE SCALE GENOMIC DNA]</scope>
    <source>
        <strain evidence="7">DSM 45089 / DQS3-9A1</strain>
    </source>
</reference>
<dbReference type="STRING" id="443218.AS9A_3387"/>
<evidence type="ECO:0000256" key="3">
    <source>
        <dbReference type="HAMAP-Rule" id="MF_01121"/>
    </source>
</evidence>
<feature type="binding site" evidence="3 4">
    <location>
        <position position="133"/>
    </location>
    <ligand>
        <name>Zn(2+)</name>
        <dbReference type="ChEBI" id="CHEBI:29105"/>
    </ligand>
</feature>
<dbReference type="InterPro" id="IPR050134">
    <property type="entry name" value="NAD-dep_sirtuin_deacylases"/>
</dbReference>
<feature type="domain" description="Deacetylase sirtuin-type" evidence="5">
    <location>
        <begin position="1"/>
        <end position="251"/>
    </location>
</feature>
<dbReference type="Gene3D" id="3.30.1600.10">
    <property type="entry name" value="SIR2/SIRT2 'Small Domain"/>
    <property type="match status" value="1"/>
</dbReference>
<keyword evidence="3" id="KW-0963">Cytoplasm</keyword>
<keyword evidence="7" id="KW-1185">Reference proteome</keyword>
<feature type="binding site" evidence="3 4">
    <location>
        <position position="159"/>
    </location>
    <ligand>
        <name>Zn(2+)</name>
        <dbReference type="ChEBI" id="CHEBI:29105"/>
    </ligand>
</feature>
<dbReference type="EC" id="2.3.1.286" evidence="3"/>
<name>F6EQ07_HOYSD</name>
<comment type="similarity">
    <text evidence="3">Belongs to the sirtuin family. Class III subfamily.</text>
</comment>
<dbReference type="InterPro" id="IPR026590">
    <property type="entry name" value="Ssirtuin_cat_dom"/>
</dbReference>
<feature type="binding site" evidence="3 4">
    <location>
        <position position="156"/>
    </location>
    <ligand>
        <name>Zn(2+)</name>
        <dbReference type="ChEBI" id="CHEBI:29105"/>
    </ligand>
</feature>
<feature type="binding site" evidence="3">
    <location>
        <position position="74"/>
    </location>
    <ligand>
        <name>substrate</name>
    </ligand>
</feature>
<dbReference type="PROSITE" id="PS50305">
    <property type="entry name" value="SIRTUIN"/>
    <property type="match status" value="1"/>
</dbReference>
<accession>F6EQ07</accession>
<keyword evidence="1" id="KW-0808">Transferase</keyword>
<dbReference type="HAMAP" id="MF_01121">
    <property type="entry name" value="Sirtuin_ClassIII"/>
    <property type="match status" value="1"/>
</dbReference>
<organism evidence="6 7">
    <name type="scientific">Hoyosella subflava (strain DSM 45089 / JCM 17490 / NBRC 109087 / DQS3-9A1)</name>
    <name type="common">Amycolicicoccus subflavus</name>
    <dbReference type="NCBI Taxonomy" id="443218"/>
    <lineage>
        <taxon>Bacteria</taxon>
        <taxon>Bacillati</taxon>
        <taxon>Actinomycetota</taxon>
        <taxon>Actinomycetes</taxon>
        <taxon>Mycobacteriales</taxon>
        <taxon>Hoyosellaceae</taxon>
        <taxon>Hoyosella</taxon>
    </lineage>
</organism>
<dbReference type="EMBL" id="CP002786">
    <property type="protein sequence ID" value="AEF41828.1"/>
    <property type="molecule type" value="Genomic_DNA"/>
</dbReference>
<dbReference type="RefSeq" id="WP_013808177.1">
    <property type="nucleotide sequence ID" value="NC_015564.1"/>
</dbReference>
<evidence type="ECO:0000256" key="1">
    <source>
        <dbReference type="ARBA" id="ARBA00022679"/>
    </source>
</evidence>
<comment type="catalytic activity">
    <reaction evidence="3">
        <text>N(6)-acetyl-L-lysyl-[protein] + NAD(+) + H2O = 2''-O-acetyl-ADP-D-ribose + nicotinamide + L-lysyl-[protein]</text>
        <dbReference type="Rhea" id="RHEA:43636"/>
        <dbReference type="Rhea" id="RHEA-COMP:9752"/>
        <dbReference type="Rhea" id="RHEA-COMP:10731"/>
        <dbReference type="ChEBI" id="CHEBI:15377"/>
        <dbReference type="ChEBI" id="CHEBI:17154"/>
        <dbReference type="ChEBI" id="CHEBI:29969"/>
        <dbReference type="ChEBI" id="CHEBI:57540"/>
        <dbReference type="ChEBI" id="CHEBI:61930"/>
        <dbReference type="ChEBI" id="CHEBI:83767"/>
        <dbReference type="EC" id="2.3.1.286"/>
    </reaction>
</comment>
<dbReference type="SUPFAM" id="SSF52467">
    <property type="entry name" value="DHS-like NAD/FAD-binding domain"/>
    <property type="match status" value="1"/>
</dbReference>
<keyword evidence="2 3" id="KW-0520">NAD</keyword>
<feature type="active site" description="Proton acceptor" evidence="3 4">
    <location>
        <position position="122"/>
    </location>
</feature>
<dbReference type="GO" id="GO:0005737">
    <property type="term" value="C:cytoplasm"/>
    <property type="evidence" value="ECO:0007669"/>
    <property type="project" value="UniProtKB-SubCell"/>
</dbReference>
<feature type="binding site" evidence="3">
    <location>
        <begin position="104"/>
        <end position="107"/>
    </location>
    <ligand>
        <name>NAD(+)</name>
        <dbReference type="ChEBI" id="CHEBI:57540"/>
    </ligand>
</feature>
<evidence type="ECO:0000313" key="7">
    <source>
        <dbReference type="Proteomes" id="UP000009235"/>
    </source>
</evidence>
<proteinExistence type="inferred from homology"/>
<dbReference type="GO" id="GO:0036055">
    <property type="term" value="F:protein-succinyllysine desuccinylase activity"/>
    <property type="evidence" value="ECO:0007669"/>
    <property type="project" value="UniProtKB-UniRule"/>
</dbReference>
<sequence>MAACSSIPDFALQVVKKADRITVLSGAGMSAESGLPTFRDAQTGLWERFDAAALATPEAWNRDPEFVWSWYMWRHHLVRATAPHAGHLAVAQWEHSADVTIVTQNVDDLHERAGSSHVHHLHGSLFHFRCAQCSFAYSDEVDDSEPHESPRRPPRCQRCGGLIRPGVVWFGEMLPSEPWEAGVQAVDSCDVLVVVGTSGLVYPAAGLPQIAHEKGIPTIEINPDETPLSRECTVSLRMSAATALPILARSR</sequence>
<dbReference type="Proteomes" id="UP000009235">
    <property type="component" value="Chromosome"/>
</dbReference>
<dbReference type="CDD" id="cd01412">
    <property type="entry name" value="SIRT5_Af1_CobB"/>
    <property type="match status" value="1"/>
</dbReference>
<comment type="domain">
    <text evidence="3">2 residues (Tyr-71 and Arg-74) present in a large hydrophobic pocket are probably involved in substrate specificity. They are important for desuccinylation activity, but dispensable for deacetylation activity.</text>
</comment>
<dbReference type="InterPro" id="IPR003000">
    <property type="entry name" value="Sirtuin"/>
</dbReference>
<evidence type="ECO:0000256" key="2">
    <source>
        <dbReference type="ARBA" id="ARBA00023027"/>
    </source>
</evidence>